<dbReference type="STRING" id="330214.NIDE0549"/>
<dbReference type="eggNOG" id="ENOG5033P9Z">
    <property type="taxonomic scope" value="Bacteria"/>
</dbReference>
<keyword evidence="3" id="KW-1185">Reference proteome</keyword>
<evidence type="ECO:0000313" key="2">
    <source>
        <dbReference type="EMBL" id="CBK40324.1"/>
    </source>
</evidence>
<sequence length="243" mass="27061">MLYLRVTLLVIVAMTWPISWRSAVGLSPTLPEGRATDLVKDSDSPLPLYKPRKDHGPRARIGGQSRGAESGVPLLIALVPDHVAFTIKGDPSLCWYLSLPTAHAMTVTVVDSRGIRPILERALPSPLHAGIHCTRPREYGIELREQESYRWFVTLVVDPDEPSRDIVAGGTIERLPFSEACSLGMPCTWTSCDRDAMYRYSESGLWYDAIACLLDLITHGEDKQSLERMLHHLLNQSGVYLPT</sequence>
<evidence type="ECO:0000313" key="3">
    <source>
        <dbReference type="Proteomes" id="UP000001660"/>
    </source>
</evidence>
<evidence type="ECO:0000256" key="1">
    <source>
        <dbReference type="SAM" id="MobiDB-lite"/>
    </source>
</evidence>
<proteinExistence type="predicted"/>
<reference evidence="2 3" key="1">
    <citation type="journal article" date="2010" name="Proc. Natl. Acad. Sci. U.S.A.">
        <title>A Nitrospira metagenome illuminates the physiology and evolution of globally important nitrite-oxidizing bacteria.</title>
        <authorList>
            <person name="Lucker S."/>
            <person name="Wagner M."/>
            <person name="Maixner F."/>
            <person name="Pelletier E."/>
            <person name="Koch H."/>
            <person name="Vacherie B."/>
            <person name="Rattei T."/>
            <person name="Sinninghe Damste J."/>
            <person name="Spieck E."/>
            <person name="Le Paslier D."/>
            <person name="Daims H."/>
        </authorList>
    </citation>
    <scope>NUCLEOTIDE SEQUENCE [LARGE SCALE GENOMIC DNA]</scope>
</reference>
<protein>
    <recommendedName>
        <fullName evidence="4">DUF928 domain-containing protein</fullName>
    </recommendedName>
</protein>
<gene>
    <name evidence="2" type="ORF">NIDE0549</name>
</gene>
<evidence type="ECO:0008006" key="4">
    <source>
        <dbReference type="Google" id="ProtNLM"/>
    </source>
</evidence>
<dbReference type="HOGENOM" id="CLU_061545_2_1_0"/>
<dbReference type="InterPro" id="IPR010328">
    <property type="entry name" value="DUF928"/>
</dbReference>
<feature type="region of interest" description="Disordered" evidence="1">
    <location>
        <begin position="34"/>
        <end position="66"/>
    </location>
</feature>
<name>D8PAR5_9BACT</name>
<feature type="compositionally biased region" description="Basic and acidic residues" evidence="1">
    <location>
        <begin position="34"/>
        <end position="43"/>
    </location>
</feature>
<organism evidence="2 3">
    <name type="scientific">Nitrospira defluvii</name>
    <dbReference type="NCBI Taxonomy" id="330214"/>
    <lineage>
        <taxon>Bacteria</taxon>
        <taxon>Pseudomonadati</taxon>
        <taxon>Nitrospirota</taxon>
        <taxon>Nitrospiria</taxon>
        <taxon>Nitrospirales</taxon>
        <taxon>Nitrospiraceae</taxon>
        <taxon>Nitrospira</taxon>
    </lineage>
</organism>
<dbReference type="OrthoDB" id="5625579at2"/>
<dbReference type="EMBL" id="FP929003">
    <property type="protein sequence ID" value="CBK40324.1"/>
    <property type="molecule type" value="Genomic_DNA"/>
</dbReference>
<accession>D8PAR5</accession>
<dbReference type="AlphaFoldDB" id="D8PAR5"/>
<dbReference type="Proteomes" id="UP000001660">
    <property type="component" value="Chromosome"/>
</dbReference>
<dbReference type="KEGG" id="nde:NIDE0549"/>
<dbReference type="Pfam" id="PF06051">
    <property type="entry name" value="DUF928"/>
    <property type="match status" value="1"/>
</dbReference>